<gene>
    <name evidence="4" type="ORF">ACIKP9_11910</name>
</gene>
<dbReference type="Gene3D" id="3.40.50.1820">
    <property type="entry name" value="alpha/beta hydrolase"/>
    <property type="match status" value="1"/>
</dbReference>
<proteinExistence type="inferred from homology"/>
<dbReference type="InterPro" id="IPR050261">
    <property type="entry name" value="FrsA_esterase"/>
</dbReference>
<reference evidence="4 5" key="1">
    <citation type="submission" date="2024-11" db="EMBL/GenBank/DDBJ databases">
        <authorList>
            <person name="Kaparullina E.N."/>
            <person name="Delegan Y.A."/>
            <person name="Doronina N.V."/>
        </authorList>
    </citation>
    <scope>NUCLEOTIDE SEQUENCE [LARGE SCALE GENOMIC DNA]</scope>
    <source>
        <strain evidence="4 5">7sh_L</strain>
    </source>
</reference>
<dbReference type="Proteomes" id="UP001617669">
    <property type="component" value="Unassembled WGS sequence"/>
</dbReference>
<keyword evidence="1 4" id="KW-0378">Hydrolase</keyword>
<keyword evidence="5" id="KW-1185">Reference proteome</keyword>
<evidence type="ECO:0000313" key="5">
    <source>
        <dbReference type="Proteomes" id="UP001617669"/>
    </source>
</evidence>
<accession>A0ABW8GPJ2</accession>
<dbReference type="InterPro" id="IPR029058">
    <property type="entry name" value="AB_hydrolase_fold"/>
</dbReference>
<sequence>MESQHIIIHNPNGLGLAARLELPETALRGMVMIAPAFGCAKDILIASRTARRLLEYGIGSLRIDFTGVGQSEGDFSFTNLDTQTQDFVSAADWLRLHVRAPDLLIGHSFGGLVAINASRLINEVKACVTIATPSTPAHVLAIIGSEKTGEIEQYGATEIEVNRQRYTLRQQFVDNARQFDMASLIAGIGVPLLMMHSPRDDMVPMQHAHALFEAASHPKSLIAIEDADHMVYERPASEFVADSIGLWSSRYLPSI</sequence>
<comment type="caution">
    <text evidence="4">The sequence shown here is derived from an EMBL/GenBank/DDBJ whole genome shotgun (WGS) entry which is preliminary data.</text>
</comment>
<dbReference type="PANTHER" id="PTHR22946:SF9">
    <property type="entry name" value="POLYKETIDE TRANSFERASE AF380"/>
    <property type="match status" value="1"/>
</dbReference>
<dbReference type="EMBL" id="JBIWXY010000002">
    <property type="protein sequence ID" value="MFJ5446937.1"/>
    <property type="molecule type" value="Genomic_DNA"/>
</dbReference>
<evidence type="ECO:0000313" key="4">
    <source>
        <dbReference type="EMBL" id="MFJ5446937.1"/>
    </source>
</evidence>
<dbReference type="RefSeq" id="WP_400883137.1">
    <property type="nucleotide sequence ID" value="NZ_JBIWXY010000002.1"/>
</dbReference>
<evidence type="ECO:0000256" key="2">
    <source>
        <dbReference type="ARBA" id="ARBA00038115"/>
    </source>
</evidence>
<dbReference type="GO" id="GO:0016787">
    <property type="term" value="F:hydrolase activity"/>
    <property type="evidence" value="ECO:0007669"/>
    <property type="project" value="UniProtKB-KW"/>
</dbReference>
<dbReference type="Pfam" id="PF12697">
    <property type="entry name" value="Abhydrolase_6"/>
    <property type="match status" value="1"/>
</dbReference>
<protein>
    <submittedName>
        <fullName evidence="4">Alpha/beta hydrolase</fullName>
    </submittedName>
</protein>
<dbReference type="PANTHER" id="PTHR22946">
    <property type="entry name" value="DIENELACTONE HYDROLASE DOMAIN-CONTAINING PROTEIN-RELATED"/>
    <property type="match status" value="1"/>
</dbReference>
<dbReference type="SUPFAM" id="SSF53474">
    <property type="entry name" value="alpha/beta-Hydrolases"/>
    <property type="match status" value="1"/>
</dbReference>
<comment type="similarity">
    <text evidence="2">Belongs to the AB hydrolase superfamily. FUS2 hydrolase family.</text>
</comment>
<name>A0ABW8GPJ2_9PROT</name>
<dbReference type="InterPro" id="IPR000073">
    <property type="entry name" value="AB_hydrolase_1"/>
</dbReference>
<feature type="domain" description="AB hydrolase-1" evidence="3">
    <location>
        <begin position="52"/>
        <end position="241"/>
    </location>
</feature>
<evidence type="ECO:0000259" key="3">
    <source>
        <dbReference type="Pfam" id="PF12697"/>
    </source>
</evidence>
<evidence type="ECO:0000256" key="1">
    <source>
        <dbReference type="ARBA" id="ARBA00022801"/>
    </source>
</evidence>
<organism evidence="4 5">
    <name type="scientific">Methylobacillus methanolivorans</name>
    <dbReference type="NCBI Taxonomy" id="1848927"/>
    <lineage>
        <taxon>Bacteria</taxon>
        <taxon>Pseudomonadati</taxon>
        <taxon>Pseudomonadota</taxon>
        <taxon>Betaproteobacteria</taxon>
        <taxon>Nitrosomonadales</taxon>
        <taxon>Methylophilaceae</taxon>
        <taxon>Methylobacillus</taxon>
    </lineage>
</organism>